<comment type="similarity">
    <text evidence="1">Belongs to the short-chain dehydrogenases/reductases (SDR) family.</text>
</comment>
<sequence>MHIDLSGRVAIVTGAGRGIGRHLVLRLAREGVTTVALDVDQGNLDSLGGELAETGVPSSQFVCDVTDATRVQEVVEETVRRHGRVDILVNNAGVAGGGAVDTMPEDRWRLCQDVNLTGTYLMCKAAVPIMKRQRSGRIINAASFAAIIPTVGGAAYAASKAAVAQFTRALAGELGPWNITANAYAPGMIPTEMNHFTERPPEVQERLLDLLTIRRWGTPDDIAHLVCFLASDQAAYITGTLIDISGGKLVTQVPRVAYDQAARRDPTLQQPTPDAREPSRTP</sequence>
<evidence type="ECO:0000259" key="4">
    <source>
        <dbReference type="SMART" id="SM00822"/>
    </source>
</evidence>
<evidence type="ECO:0000256" key="1">
    <source>
        <dbReference type="ARBA" id="ARBA00006484"/>
    </source>
</evidence>
<feature type="domain" description="Ketoreductase" evidence="4">
    <location>
        <begin position="8"/>
        <end position="187"/>
    </location>
</feature>
<dbReference type="InterPro" id="IPR036291">
    <property type="entry name" value="NAD(P)-bd_dom_sf"/>
</dbReference>
<evidence type="ECO:0000313" key="5">
    <source>
        <dbReference type="EMBL" id="REF36343.1"/>
    </source>
</evidence>
<dbReference type="GO" id="GO:0016616">
    <property type="term" value="F:oxidoreductase activity, acting on the CH-OH group of donors, NAD or NADP as acceptor"/>
    <property type="evidence" value="ECO:0007669"/>
    <property type="project" value="UniProtKB-ARBA"/>
</dbReference>
<dbReference type="InterPro" id="IPR002347">
    <property type="entry name" value="SDR_fam"/>
</dbReference>
<dbReference type="AlphaFoldDB" id="A0A3D9V6L8"/>
<dbReference type="NCBIfam" id="NF009466">
    <property type="entry name" value="PRK12826.1-2"/>
    <property type="match status" value="1"/>
</dbReference>
<dbReference type="NCBIfam" id="NF005559">
    <property type="entry name" value="PRK07231.1"/>
    <property type="match status" value="1"/>
</dbReference>
<dbReference type="OrthoDB" id="7064009at2"/>
<keyword evidence="6" id="KW-1185">Reference proteome</keyword>
<evidence type="ECO:0000256" key="3">
    <source>
        <dbReference type="SAM" id="MobiDB-lite"/>
    </source>
</evidence>
<organism evidence="5 6">
    <name type="scientific">Thermasporomyces composti</name>
    <dbReference type="NCBI Taxonomy" id="696763"/>
    <lineage>
        <taxon>Bacteria</taxon>
        <taxon>Bacillati</taxon>
        <taxon>Actinomycetota</taxon>
        <taxon>Actinomycetes</taxon>
        <taxon>Propionibacteriales</taxon>
        <taxon>Nocardioidaceae</taxon>
        <taxon>Thermasporomyces</taxon>
    </lineage>
</organism>
<comment type="caution">
    <text evidence="5">The sequence shown here is derived from an EMBL/GenBank/DDBJ whole genome shotgun (WGS) entry which is preliminary data.</text>
</comment>
<dbReference type="Proteomes" id="UP000256485">
    <property type="component" value="Unassembled WGS sequence"/>
</dbReference>
<protein>
    <submittedName>
        <fullName evidence="5">3-oxoacyl-[acyl-carrier protein] reductase</fullName>
    </submittedName>
</protein>
<dbReference type="CDD" id="cd05233">
    <property type="entry name" value="SDR_c"/>
    <property type="match status" value="1"/>
</dbReference>
<dbReference type="RefSeq" id="WP_115849996.1">
    <property type="nucleotide sequence ID" value="NZ_QTUC01000001.1"/>
</dbReference>
<name>A0A3D9V6L8_THECX</name>
<dbReference type="Pfam" id="PF13561">
    <property type="entry name" value="adh_short_C2"/>
    <property type="match status" value="1"/>
</dbReference>
<keyword evidence="2" id="KW-0560">Oxidoreductase</keyword>
<dbReference type="PRINTS" id="PR00080">
    <property type="entry name" value="SDRFAMILY"/>
</dbReference>
<dbReference type="Gene3D" id="3.40.50.720">
    <property type="entry name" value="NAD(P)-binding Rossmann-like Domain"/>
    <property type="match status" value="1"/>
</dbReference>
<dbReference type="FunFam" id="3.40.50.720:FF:000084">
    <property type="entry name" value="Short-chain dehydrogenase reductase"/>
    <property type="match status" value="1"/>
</dbReference>
<dbReference type="PANTHER" id="PTHR42760">
    <property type="entry name" value="SHORT-CHAIN DEHYDROGENASES/REDUCTASES FAMILY MEMBER"/>
    <property type="match status" value="1"/>
</dbReference>
<dbReference type="PROSITE" id="PS00061">
    <property type="entry name" value="ADH_SHORT"/>
    <property type="match status" value="1"/>
</dbReference>
<accession>A0A3D9V6L8</accession>
<evidence type="ECO:0000313" key="6">
    <source>
        <dbReference type="Proteomes" id="UP000256485"/>
    </source>
</evidence>
<dbReference type="InterPro" id="IPR020904">
    <property type="entry name" value="Sc_DH/Rdtase_CS"/>
</dbReference>
<feature type="region of interest" description="Disordered" evidence="3">
    <location>
        <begin position="260"/>
        <end position="282"/>
    </location>
</feature>
<gene>
    <name evidence="5" type="ORF">DFJ64_1750</name>
</gene>
<evidence type="ECO:0000256" key="2">
    <source>
        <dbReference type="ARBA" id="ARBA00023002"/>
    </source>
</evidence>
<proteinExistence type="inferred from homology"/>
<dbReference type="SMART" id="SM00822">
    <property type="entry name" value="PKS_KR"/>
    <property type="match status" value="1"/>
</dbReference>
<reference evidence="5 6" key="1">
    <citation type="submission" date="2018-08" db="EMBL/GenBank/DDBJ databases">
        <title>Sequencing the genomes of 1000 actinobacteria strains.</title>
        <authorList>
            <person name="Klenk H.-P."/>
        </authorList>
    </citation>
    <scope>NUCLEOTIDE SEQUENCE [LARGE SCALE GENOMIC DNA]</scope>
    <source>
        <strain evidence="5 6">DSM 22891</strain>
    </source>
</reference>
<dbReference type="EMBL" id="QTUC01000001">
    <property type="protein sequence ID" value="REF36343.1"/>
    <property type="molecule type" value="Genomic_DNA"/>
</dbReference>
<dbReference type="PRINTS" id="PR00081">
    <property type="entry name" value="GDHRDH"/>
</dbReference>
<dbReference type="SUPFAM" id="SSF51735">
    <property type="entry name" value="NAD(P)-binding Rossmann-fold domains"/>
    <property type="match status" value="1"/>
</dbReference>
<dbReference type="InterPro" id="IPR057326">
    <property type="entry name" value="KR_dom"/>
</dbReference>